<dbReference type="PANTHER" id="PTHR11923:SF93">
    <property type="entry name" value="GH07959P-RELATED"/>
    <property type="match status" value="1"/>
</dbReference>
<keyword evidence="10" id="KW-1185">Reference proteome</keyword>
<keyword evidence="4 8" id="KW-0812">Transmembrane</keyword>
<gene>
    <name evidence="9" type="ORF">NTJ_07587</name>
</gene>
<evidence type="ECO:0000256" key="5">
    <source>
        <dbReference type="ARBA" id="ARBA00022989"/>
    </source>
</evidence>
<accession>A0ABN7AS60</accession>
<sequence>MASNVEESKNWTRWMTVPRIPVGVRVALIGAIGTTFFIVGVTLFFTWRSLIISLIHKQLRVVPGSETYRIWRDTPVPQYMNFYFFNWTNFDRLETQKPIFQEIGPYRFSVLEKKTNITHNSNGTITFRIMRYWHFDEANSVGPLEEEVYTLNTVAKTAAHSVRHWSTLLRRSLSVTMGAFGTKVYVKKPVGELLFDGYSDPLLETASKLPAFSGLEVPFDKFGWFYMRNGSTEFDGLFNMDTGENGVEEFGILRRWNYYNSTGFYDGNCGLVNGSAGELFPPNVKISKGVEMFSPDLCRSIKLNYVEDVKLHGLKGLKFAGDETTFDNGTLDESNSCFCSGDCSPTGVLNVTNCRFGAPGFVSFPHFHLADPIYREEVDGMKPDPMKHTLYITLEPELGIPLDVAARFQINILLSPDDTIKLFRNVPTIYFPMIWFEQRASITPEMASELRLALAIPTWNGYIAIGGLLVGSALVAWAVYTFTTKYQRLATQLSAVEETQDIPIGSLQNTYNEKDAKEKESLLNRGSHQVAEVLPAKIC</sequence>
<evidence type="ECO:0000256" key="8">
    <source>
        <dbReference type="SAM" id="Phobius"/>
    </source>
</evidence>
<comment type="similarity">
    <text evidence="2">Belongs to the CD36 family.</text>
</comment>
<organism evidence="9 10">
    <name type="scientific">Nesidiocoris tenuis</name>
    <dbReference type="NCBI Taxonomy" id="355587"/>
    <lineage>
        <taxon>Eukaryota</taxon>
        <taxon>Metazoa</taxon>
        <taxon>Ecdysozoa</taxon>
        <taxon>Arthropoda</taxon>
        <taxon>Hexapoda</taxon>
        <taxon>Insecta</taxon>
        <taxon>Pterygota</taxon>
        <taxon>Neoptera</taxon>
        <taxon>Paraneoptera</taxon>
        <taxon>Hemiptera</taxon>
        <taxon>Heteroptera</taxon>
        <taxon>Panheteroptera</taxon>
        <taxon>Cimicomorpha</taxon>
        <taxon>Miridae</taxon>
        <taxon>Dicyphina</taxon>
        <taxon>Nesidiocoris</taxon>
    </lineage>
</organism>
<evidence type="ECO:0000256" key="6">
    <source>
        <dbReference type="ARBA" id="ARBA00023136"/>
    </source>
</evidence>
<keyword evidence="3" id="KW-1003">Cell membrane</keyword>
<dbReference type="Pfam" id="PF01130">
    <property type="entry name" value="CD36"/>
    <property type="match status" value="1"/>
</dbReference>
<evidence type="ECO:0000256" key="1">
    <source>
        <dbReference type="ARBA" id="ARBA00004236"/>
    </source>
</evidence>
<keyword evidence="6 8" id="KW-0472">Membrane</keyword>
<dbReference type="PRINTS" id="PR01609">
    <property type="entry name" value="CD36FAMILY"/>
</dbReference>
<reference evidence="9 10" key="1">
    <citation type="submission" date="2023-09" db="EMBL/GenBank/DDBJ databases">
        <title>Nesidiocoris tenuis whole genome shotgun sequence.</title>
        <authorList>
            <person name="Shibata T."/>
            <person name="Shimoda M."/>
            <person name="Kobayashi T."/>
            <person name="Uehara T."/>
        </authorList>
    </citation>
    <scope>NUCLEOTIDE SEQUENCE [LARGE SCALE GENOMIC DNA]</scope>
    <source>
        <strain evidence="9 10">Japan</strain>
    </source>
</reference>
<evidence type="ECO:0000256" key="4">
    <source>
        <dbReference type="ARBA" id="ARBA00022692"/>
    </source>
</evidence>
<dbReference type="EMBL" id="AP028913">
    <property type="protein sequence ID" value="BES94778.1"/>
    <property type="molecule type" value="Genomic_DNA"/>
</dbReference>
<keyword evidence="5 8" id="KW-1133">Transmembrane helix</keyword>
<keyword evidence="9" id="KW-0675">Receptor</keyword>
<comment type="subcellular location">
    <subcellularLocation>
        <location evidence="1">Cell membrane</location>
    </subcellularLocation>
</comment>
<evidence type="ECO:0000313" key="9">
    <source>
        <dbReference type="EMBL" id="BES94778.1"/>
    </source>
</evidence>
<name>A0ABN7AS60_9HEMI</name>
<evidence type="ECO:0000256" key="7">
    <source>
        <dbReference type="ARBA" id="ARBA00023180"/>
    </source>
</evidence>
<keyword evidence="7" id="KW-0325">Glycoprotein</keyword>
<protein>
    <submittedName>
        <fullName evidence="9">Scavenger receptor</fullName>
    </submittedName>
</protein>
<proteinExistence type="inferred from homology"/>
<evidence type="ECO:0000256" key="3">
    <source>
        <dbReference type="ARBA" id="ARBA00022475"/>
    </source>
</evidence>
<feature type="transmembrane region" description="Helical" evidence="8">
    <location>
        <begin position="459"/>
        <end position="480"/>
    </location>
</feature>
<evidence type="ECO:0000256" key="2">
    <source>
        <dbReference type="ARBA" id="ARBA00010532"/>
    </source>
</evidence>
<feature type="transmembrane region" description="Helical" evidence="8">
    <location>
        <begin position="22"/>
        <end position="47"/>
    </location>
</feature>
<dbReference type="Proteomes" id="UP001307889">
    <property type="component" value="Chromosome 5"/>
</dbReference>
<dbReference type="InterPro" id="IPR002159">
    <property type="entry name" value="CD36_fam"/>
</dbReference>
<dbReference type="PANTHER" id="PTHR11923">
    <property type="entry name" value="SCAVENGER RECEPTOR CLASS B TYPE-1 SR-B1"/>
    <property type="match status" value="1"/>
</dbReference>
<evidence type="ECO:0000313" key="10">
    <source>
        <dbReference type="Proteomes" id="UP001307889"/>
    </source>
</evidence>